<dbReference type="Proteomes" id="UP001057877">
    <property type="component" value="Chromosome"/>
</dbReference>
<dbReference type="RefSeq" id="WP_258385583.1">
    <property type="nucleotide sequence ID" value="NZ_CP091430.1"/>
</dbReference>
<name>A0ABY5S702_9BACL</name>
<protein>
    <submittedName>
        <fullName evidence="1">Uncharacterized protein</fullName>
    </submittedName>
</protein>
<sequence>MLDLTIYGTVESAGNGKEIGRLDRTEEANKDKIIVPIDGETRIDAK</sequence>
<reference evidence="1" key="1">
    <citation type="submission" date="2022-01" db="EMBL/GenBank/DDBJ databases">
        <title>Paenibacillus spongiae sp. nov., isolated from marine sponge.</title>
        <authorList>
            <person name="Li Z."/>
            <person name="Zhang M."/>
        </authorList>
    </citation>
    <scope>NUCLEOTIDE SEQUENCE</scope>
    <source>
        <strain evidence="1">PHS-Z3</strain>
    </source>
</reference>
<organism evidence="1 2">
    <name type="scientific">Paenibacillus spongiae</name>
    <dbReference type="NCBI Taxonomy" id="2909671"/>
    <lineage>
        <taxon>Bacteria</taxon>
        <taxon>Bacillati</taxon>
        <taxon>Bacillota</taxon>
        <taxon>Bacilli</taxon>
        <taxon>Bacillales</taxon>
        <taxon>Paenibacillaceae</taxon>
        <taxon>Paenibacillus</taxon>
    </lineage>
</organism>
<keyword evidence="2" id="KW-1185">Reference proteome</keyword>
<gene>
    <name evidence="1" type="ORF">L1F29_29425</name>
</gene>
<evidence type="ECO:0000313" key="2">
    <source>
        <dbReference type="Proteomes" id="UP001057877"/>
    </source>
</evidence>
<proteinExistence type="predicted"/>
<accession>A0ABY5S702</accession>
<evidence type="ECO:0000313" key="1">
    <source>
        <dbReference type="EMBL" id="UVI29494.1"/>
    </source>
</evidence>
<dbReference type="EMBL" id="CP091430">
    <property type="protein sequence ID" value="UVI29494.1"/>
    <property type="molecule type" value="Genomic_DNA"/>
</dbReference>